<evidence type="ECO:0000313" key="1">
    <source>
        <dbReference type="EMBL" id="QHS87709.1"/>
    </source>
</evidence>
<dbReference type="EMBL" id="MN739088">
    <property type="protein sequence ID" value="QHS87709.1"/>
    <property type="molecule type" value="Genomic_DNA"/>
</dbReference>
<organism evidence="1">
    <name type="scientific">viral metagenome</name>
    <dbReference type="NCBI Taxonomy" id="1070528"/>
    <lineage>
        <taxon>unclassified sequences</taxon>
        <taxon>metagenomes</taxon>
        <taxon>organismal metagenomes</taxon>
    </lineage>
</organism>
<name>A0A6C0B829_9ZZZZ</name>
<dbReference type="AlphaFoldDB" id="A0A6C0B829"/>
<protein>
    <submittedName>
        <fullName evidence="1">Uncharacterized protein</fullName>
    </submittedName>
</protein>
<sequence length="107" mass="12444">MSNQLLYLHLKIPIELSSDGQINILNEYKEIKFSECLGLTEPKETEDMMEKLLAYMANKYSSNNENLDENSIIVLKNEIKSASRPVNSSFRKRLYKIRQTAKNMVQN</sequence>
<proteinExistence type="predicted"/>
<accession>A0A6C0B829</accession>
<reference evidence="1" key="1">
    <citation type="journal article" date="2020" name="Nature">
        <title>Giant virus diversity and host interactions through global metagenomics.</title>
        <authorList>
            <person name="Schulz F."/>
            <person name="Roux S."/>
            <person name="Paez-Espino D."/>
            <person name="Jungbluth S."/>
            <person name="Walsh D.A."/>
            <person name="Denef V.J."/>
            <person name="McMahon K.D."/>
            <person name="Konstantinidis K.T."/>
            <person name="Eloe-Fadrosh E.A."/>
            <person name="Kyrpides N.C."/>
            <person name="Woyke T."/>
        </authorList>
    </citation>
    <scope>NUCLEOTIDE SEQUENCE</scope>
    <source>
        <strain evidence="1">GVMAG-M-3300010158-13</strain>
    </source>
</reference>